<feature type="region of interest" description="Disordered" evidence="1">
    <location>
        <begin position="118"/>
        <end position="195"/>
    </location>
</feature>
<gene>
    <name evidence="2" type="ORF">Aple_076720</name>
</gene>
<organism evidence="2 3">
    <name type="scientific">Acrocarpospora pleiomorpha</name>
    <dbReference type="NCBI Taxonomy" id="90975"/>
    <lineage>
        <taxon>Bacteria</taxon>
        <taxon>Bacillati</taxon>
        <taxon>Actinomycetota</taxon>
        <taxon>Actinomycetes</taxon>
        <taxon>Streptosporangiales</taxon>
        <taxon>Streptosporangiaceae</taxon>
        <taxon>Acrocarpospora</taxon>
    </lineage>
</organism>
<evidence type="ECO:0000313" key="2">
    <source>
        <dbReference type="EMBL" id="GES24773.1"/>
    </source>
</evidence>
<feature type="region of interest" description="Disordered" evidence="1">
    <location>
        <begin position="719"/>
        <end position="742"/>
    </location>
</feature>
<dbReference type="RefSeq" id="WP_155349592.1">
    <property type="nucleotide sequence ID" value="NZ_BAAAHM010000036.1"/>
</dbReference>
<evidence type="ECO:0000256" key="1">
    <source>
        <dbReference type="SAM" id="MobiDB-lite"/>
    </source>
</evidence>
<protein>
    <submittedName>
        <fullName evidence="2">Uncharacterized protein</fullName>
    </submittedName>
</protein>
<dbReference type="PANTHER" id="PTHR30634">
    <property type="entry name" value="OUTER MEMBRANE LOLAB LIPOPROTEIN INSERTION APPARATUS"/>
    <property type="match status" value="1"/>
</dbReference>
<dbReference type="OrthoDB" id="9768066at2"/>
<proteinExistence type="predicted"/>
<dbReference type="InterPro" id="IPR043737">
    <property type="entry name" value="DUF5682"/>
</dbReference>
<dbReference type="EMBL" id="BLAF01000056">
    <property type="protein sequence ID" value="GES24773.1"/>
    <property type="molecule type" value="Genomic_DNA"/>
</dbReference>
<dbReference type="Proteomes" id="UP000377595">
    <property type="component" value="Unassembled WGS sequence"/>
</dbReference>
<comment type="caution">
    <text evidence="2">The sequence shown here is derived from an EMBL/GenBank/DDBJ whole genome shotgun (WGS) entry which is preliminary data.</text>
</comment>
<dbReference type="AlphaFoldDB" id="A0A5M3XZ93"/>
<evidence type="ECO:0000313" key="3">
    <source>
        <dbReference type="Proteomes" id="UP000377595"/>
    </source>
</evidence>
<feature type="region of interest" description="Disordered" evidence="1">
    <location>
        <begin position="656"/>
        <end position="693"/>
    </location>
</feature>
<reference evidence="2 3" key="1">
    <citation type="submission" date="2019-10" db="EMBL/GenBank/DDBJ databases">
        <title>Whole genome shotgun sequence of Acrocarpospora pleiomorpha NBRC 16267.</title>
        <authorList>
            <person name="Ichikawa N."/>
            <person name="Kimura A."/>
            <person name="Kitahashi Y."/>
            <person name="Komaki H."/>
            <person name="Oguchi A."/>
        </authorList>
    </citation>
    <scope>NUCLEOTIDE SEQUENCE [LARGE SCALE GENOMIC DNA]</scope>
    <source>
        <strain evidence="2 3">NBRC 16267</strain>
    </source>
</reference>
<keyword evidence="3" id="KW-1185">Reference proteome</keyword>
<dbReference type="PANTHER" id="PTHR30634:SF14">
    <property type="match status" value="1"/>
</dbReference>
<dbReference type="Pfam" id="PF18934">
    <property type="entry name" value="DUF5682"/>
    <property type="match status" value="1"/>
</dbReference>
<sequence>MHTRVDSISSSLQPCLTVLGVRHHGPGSARAVRSELERLSPDIVLIEGPPEADALISLAGDPEMEPPVALLAHVPGDPTKAAFWPFATFSPEWQALQYAAHAAIPARFCDLPATNSLAIRPQHDTSGDTPEDPRDSTEPDSDGVGPAEVIVPASGGGGPGEVIATIPDRGSPGAISPNGPVEQDSEESSREADGAGFRVDPIGALAAAAGYDDPERWWEDAVEHRGDTPFEVIAEAMAAVREGYTPDEYEARREAYMRRTIRAAVKEGFTNIVVVCGAWHVPALTQATTAVADDRVLKGLPKVKAEMTWVPWTHGRLASWSGYGAGITSPGWYHHLFDNPVQPIERWLTKAARVLREEGLPVSSAHVIESVRLANSLAVLRGRPLAGLAEVTEAARAVLCEGDELPVELIQRQLVVGESLGHVPDATPMVPLQRHLREEQRRLRLKPAALARDYDLDLREPLGLERSKLLHRLRVLGVPWGTPRETRGKGTFKESWTLEWHPEYDITLIEAAACGITVPSAATTKIREVAAGPAPGSPAAEAQGVSLADLTGLVEQCLLADLPDALPHVLKAIGDRAALDHDVRHLMAALPALVRAQRYGDVRGTPADGLGSIVTSLLARSCAGLSPAVSGLDDDTAREMVGQIDAVTSAVTLLDDPATTNATSPGDATLPGDATSDEATHSHGREVSPVGAVSGEGVISPEGAALSEDVTSPEGVVFPGGEVSSKGESSPEAAVSSEDGTPIGGAVPALRAVASRSGDSSAAYAVASPRGRWLAALRGVPDRADVPGVIEGRIVRILFDAEVIDDADDRMSRAMSLGHPPVRVAAWIEGFLSGGGLMLVHDARLLAMVDGWLTGLQGEAFIDVLPLLRRTFGAFAPPERRAIGSRVASGATAPVEITYDESQAAGAIGTVLAILGRA</sequence>
<feature type="compositionally biased region" description="Basic and acidic residues" evidence="1">
    <location>
        <begin position="121"/>
        <end position="137"/>
    </location>
</feature>
<accession>A0A5M3XZ93</accession>
<dbReference type="InterPro" id="IPR050458">
    <property type="entry name" value="LolB"/>
</dbReference>
<name>A0A5M3XZ93_9ACTN</name>